<name>A0A0A0YVE6_9CAUD</name>
<dbReference type="InterPro" id="IPR019506">
    <property type="entry name" value="Pept-inhibitor_PinA"/>
</dbReference>
<keyword evidence="2" id="KW-1185">Reference proteome</keyword>
<gene>
    <name evidence="1" type="ORF">CPT_Moon79</name>
</gene>
<dbReference type="KEGG" id="vg:24721678"/>
<sequence length="144" mass="16443">MSLVNKCFKIVKEDNDGGVFDIYPELTIGTEFKVLSVDKENPDGITSILIKNGPYLHIGSRESWYWCFWEQDTMGEIEEIEELSSDHYKIPDTAHLFKGRDIASQLFKVAGAENCDAEEHDLMQAAGEYIRQLEAQLKFSDKAF</sequence>
<evidence type="ECO:0000313" key="2">
    <source>
        <dbReference type="Proteomes" id="UP000030323"/>
    </source>
</evidence>
<dbReference type="GeneID" id="24721678"/>
<dbReference type="RefSeq" id="YP_009146512.1">
    <property type="nucleotide sequence ID" value="NC_027331.1"/>
</dbReference>
<proteinExistence type="predicted"/>
<evidence type="ECO:0000313" key="1">
    <source>
        <dbReference type="EMBL" id="AIX12050.1"/>
    </source>
</evidence>
<accession>A0A0A0YVE6</accession>
<dbReference type="EMBL" id="KM236240">
    <property type="protein sequence ID" value="AIX12050.1"/>
    <property type="molecule type" value="Genomic_DNA"/>
</dbReference>
<reference evidence="1 2" key="1">
    <citation type="journal article" date="2015" name="Genome Announc.">
        <title>Complete Genome Sequence of Citrobacter freundii Myophage Moon.</title>
        <authorList>
            <person name="Edwards G.B."/>
            <person name="Luna A.J."/>
            <person name="Hernandez A.C."/>
            <person name="Kuty Everett G.F."/>
        </authorList>
    </citation>
    <scope>NUCLEOTIDE SEQUENCE [LARGE SCALE GENOMIC DNA]</scope>
</reference>
<dbReference type="Proteomes" id="UP000030323">
    <property type="component" value="Segment"/>
</dbReference>
<dbReference type="Pfam" id="PF10465">
    <property type="entry name" value="Inhibitor_I24"/>
    <property type="match status" value="1"/>
</dbReference>
<organism evidence="1 2">
    <name type="scientific">Citrobacter phage Moon</name>
    <dbReference type="NCBI Taxonomy" id="1540095"/>
    <lineage>
        <taxon>Viruses</taxon>
        <taxon>Duplodnaviria</taxon>
        <taxon>Heunggongvirae</taxon>
        <taxon>Uroviricota</taxon>
        <taxon>Caudoviricetes</taxon>
        <taxon>Pantevenvirales</taxon>
        <taxon>Straboviridae</taxon>
        <taxon>Tevenvirinae</taxon>
        <taxon>Moonvirus</taxon>
        <taxon>Moonvirus moon</taxon>
    </lineage>
</organism>
<protein>
    <submittedName>
        <fullName evidence="1">Protease inhibitor</fullName>
    </submittedName>
</protein>